<dbReference type="SUPFAM" id="SSF109604">
    <property type="entry name" value="HD-domain/PDEase-like"/>
    <property type="match status" value="1"/>
</dbReference>
<dbReference type="AlphaFoldDB" id="A0A5C4TCT4"/>
<dbReference type="EMBL" id="VDCQ01000009">
    <property type="protein sequence ID" value="TNJ66682.1"/>
    <property type="molecule type" value="Genomic_DNA"/>
</dbReference>
<dbReference type="CDD" id="cd00077">
    <property type="entry name" value="HDc"/>
    <property type="match status" value="1"/>
</dbReference>
<dbReference type="SMART" id="SM00471">
    <property type="entry name" value="HDc"/>
    <property type="match status" value="1"/>
</dbReference>
<dbReference type="RefSeq" id="WP_139601809.1">
    <property type="nucleotide sequence ID" value="NZ_VDCQ01000009.1"/>
</dbReference>
<sequence length="368" mass="41509">MRLVPMDLCRPGMRLAKKVFNEEGFVLLADHVELSQGMIQRLGKYGIPHLYIEDPRTDDVVVRDPIREETRRLAMGTIRSHFKRIMMDSTPRRTVNQPFMGKAFKEALTMIIEDLSRNPSAMIMLTDMSVTDHYLYQHSLNVCIYATMLGLSNGYSQNDLAVLGLGALLHDIGKTKIPLDILQKPGKLLESEFEEMKQHAEFGYRLLKDEPNIPLLSAHCALQHHERMDGSGYPRGIRGEEIHDFAKWIGLVDSYDAMTSNRAYRAAMLPHQAMEVLYTGVDSLYEKSKVEHFRDKVAIYPLGATITLNSGETGVVVDVNSQSPQRPVVRILEDADGQPLHDPYEIDMSKHLTLVVIGVGDVNVVQPI</sequence>
<dbReference type="Proteomes" id="UP000307943">
    <property type="component" value="Unassembled WGS sequence"/>
</dbReference>
<dbReference type="PANTHER" id="PTHR43155:SF2">
    <property type="entry name" value="CYCLIC DI-GMP PHOSPHODIESTERASE PA4108"/>
    <property type="match status" value="1"/>
</dbReference>
<organism evidence="3 4">
    <name type="scientific">Paenibacillus hemerocallicola</name>
    <dbReference type="NCBI Taxonomy" id="1172614"/>
    <lineage>
        <taxon>Bacteria</taxon>
        <taxon>Bacillati</taxon>
        <taxon>Bacillota</taxon>
        <taxon>Bacilli</taxon>
        <taxon>Bacillales</taxon>
        <taxon>Paenibacillaceae</taxon>
        <taxon>Paenibacillus</taxon>
    </lineage>
</organism>
<proteinExistence type="predicted"/>
<dbReference type="Pfam" id="PF13487">
    <property type="entry name" value="HD_5"/>
    <property type="match status" value="1"/>
</dbReference>
<accession>A0A5C4TCT4</accession>
<feature type="domain" description="HD" evidence="1">
    <location>
        <begin position="135"/>
        <end position="258"/>
    </location>
</feature>
<evidence type="ECO:0000259" key="2">
    <source>
        <dbReference type="PROSITE" id="PS51832"/>
    </source>
</evidence>
<dbReference type="InterPro" id="IPR003607">
    <property type="entry name" value="HD/PDEase_dom"/>
</dbReference>
<name>A0A5C4TCT4_9BACL</name>
<dbReference type="PROSITE" id="PS51832">
    <property type="entry name" value="HD_GYP"/>
    <property type="match status" value="1"/>
</dbReference>
<keyword evidence="4" id="KW-1185">Reference proteome</keyword>
<evidence type="ECO:0000313" key="3">
    <source>
        <dbReference type="EMBL" id="TNJ66682.1"/>
    </source>
</evidence>
<dbReference type="PROSITE" id="PS51831">
    <property type="entry name" value="HD"/>
    <property type="match status" value="1"/>
</dbReference>
<reference evidence="3 4" key="1">
    <citation type="submission" date="2019-05" db="EMBL/GenBank/DDBJ databases">
        <title>We sequenced the genome of Paenibacillus hemerocallicola KCTC 33185 for further insight into its adaptation and study the phylogeny of Paenibacillus.</title>
        <authorList>
            <person name="Narsing Rao M.P."/>
        </authorList>
    </citation>
    <scope>NUCLEOTIDE SEQUENCE [LARGE SCALE GENOMIC DNA]</scope>
    <source>
        <strain evidence="3 4">KCTC 33185</strain>
    </source>
</reference>
<protein>
    <submittedName>
        <fullName evidence="3">HD-GYP domain-containing protein</fullName>
    </submittedName>
</protein>
<comment type="caution">
    <text evidence="3">The sequence shown here is derived from an EMBL/GenBank/DDBJ whole genome shotgun (WGS) entry which is preliminary data.</text>
</comment>
<dbReference type="InterPro" id="IPR037522">
    <property type="entry name" value="HD_GYP_dom"/>
</dbReference>
<dbReference type="InterPro" id="IPR006674">
    <property type="entry name" value="HD_domain"/>
</dbReference>
<dbReference type="PANTHER" id="PTHR43155">
    <property type="entry name" value="CYCLIC DI-GMP PHOSPHODIESTERASE PA4108-RELATED"/>
    <property type="match status" value="1"/>
</dbReference>
<feature type="domain" description="HD-GYP" evidence="2">
    <location>
        <begin position="113"/>
        <end position="309"/>
    </location>
</feature>
<gene>
    <name evidence="3" type="ORF">FE784_08945</name>
</gene>
<evidence type="ECO:0000313" key="4">
    <source>
        <dbReference type="Proteomes" id="UP000307943"/>
    </source>
</evidence>
<evidence type="ECO:0000259" key="1">
    <source>
        <dbReference type="PROSITE" id="PS51831"/>
    </source>
</evidence>
<dbReference type="Gene3D" id="1.10.3210.10">
    <property type="entry name" value="Hypothetical protein af1432"/>
    <property type="match status" value="1"/>
</dbReference>
<dbReference type="OrthoDB" id="9759601at2"/>